<sequence length="32" mass="3534">MAIRLSRSFGSRAEIWLALQFDHDMAKAGSPA</sequence>
<dbReference type="InterPro" id="IPR010982">
    <property type="entry name" value="Lambda_DNA-bd_dom_sf"/>
</dbReference>
<evidence type="ECO:0000313" key="2">
    <source>
        <dbReference type="Proteomes" id="UP000019486"/>
    </source>
</evidence>
<dbReference type="Proteomes" id="UP000019486">
    <property type="component" value="Unassembled WGS sequence"/>
</dbReference>
<gene>
    <name evidence="1" type="ORF">N825_15400</name>
</gene>
<evidence type="ECO:0000313" key="1">
    <source>
        <dbReference type="EMBL" id="EWY38085.1"/>
    </source>
</evidence>
<dbReference type="AlphaFoldDB" id="W9GVZ7"/>
<reference evidence="1 2" key="1">
    <citation type="submission" date="2013-08" db="EMBL/GenBank/DDBJ databases">
        <title>The genome sequence of Skermanella stibiiresistens.</title>
        <authorList>
            <person name="Zhu W."/>
            <person name="Wang G."/>
        </authorList>
    </citation>
    <scope>NUCLEOTIDE SEQUENCE [LARGE SCALE GENOMIC DNA]</scope>
    <source>
        <strain evidence="1 2">SB22</strain>
    </source>
</reference>
<keyword evidence="2" id="KW-1185">Reference proteome</keyword>
<comment type="caution">
    <text evidence="1">The sequence shown here is derived from an EMBL/GenBank/DDBJ whole genome shotgun (WGS) entry which is preliminary data.</text>
</comment>
<name>W9GVZ7_9PROT</name>
<dbReference type="EMBL" id="AVFL01000021">
    <property type="protein sequence ID" value="EWY38085.1"/>
    <property type="molecule type" value="Genomic_DNA"/>
</dbReference>
<proteinExistence type="predicted"/>
<dbReference type="Gene3D" id="1.10.260.40">
    <property type="entry name" value="lambda repressor-like DNA-binding domains"/>
    <property type="match status" value="1"/>
</dbReference>
<dbReference type="GO" id="GO:0003677">
    <property type="term" value="F:DNA binding"/>
    <property type="evidence" value="ECO:0007669"/>
    <property type="project" value="InterPro"/>
</dbReference>
<organism evidence="1 2">
    <name type="scientific">Skermanella stibiiresistens SB22</name>
    <dbReference type="NCBI Taxonomy" id="1385369"/>
    <lineage>
        <taxon>Bacteria</taxon>
        <taxon>Pseudomonadati</taxon>
        <taxon>Pseudomonadota</taxon>
        <taxon>Alphaproteobacteria</taxon>
        <taxon>Rhodospirillales</taxon>
        <taxon>Azospirillaceae</taxon>
        <taxon>Skermanella</taxon>
    </lineage>
</organism>
<accession>W9GVZ7</accession>
<dbReference type="STRING" id="1385369.N825_15400"/>
<protein>
    <submittedName>
        <fullName evidence="1">Uncharacterized protein</fullName>
    </submittedName>
</protein>